<dbReference type="RefSeq" id="WP_373957167.1">
    <property type="nucleotide sequence ID" value="NZ_JBHDLN010000034.1"/>
</dbReference>
<comment type="caution">
    <text evidence="1">The sequence shown here is derived from an EMBL/GenBank/DDBJ whole genome shotgun (WGS) entry which is preliminary data.</text>
</comment>
<protein>
    <submittedName>
        <fullName evidence="1">Uncharacterized protein</fullName>
    </submittedName>
</protein>
<dbReference type="InterPro" id="IPR056209">
    <property type="entry name" value="SU10_adaptor"/>
</dbReference>
<evidence type="ECO:0000313" key="2">
    <source>
        <dbReference type="Proteomes" id="UP001575622"/>
    </source>
</evidence>
<evidence type="ECO:0000313" key="1">
    <source>
        <dbReference type="EMBL" id="MFB0847341.1"/>
    </source>
</evidence>
<reference evidence="1 2" key="1">
    <citation type="submission" date="2024-09" db="EMBL/GenBank/DDBJ databases">
        <authorList>
            <person name="Makale K.P.P."/>
            <person name="Makhzoum A."/>
            <person name="Rantong G."/>
            <person name="Rahube T.O."/>
        </authorList>
    </citation>
    <scope>NUCLEOTIDE SEQUENCE [LARGE SCALE GENOMIC DNA]</scope>
    <source>
        <strain evidence="1 2">KM_D13</strain>
    </source>
</reference>
<organism evidence="1 2">
    <name type="scientific">Paenibacillus oleatilyticus</name>
    <dbReference type="NCBI Taxonomy" id="2594886"/>
    <lineage>
        <taxon>Bacteria</taxon>
        <taxon>Bacillati</taxon>
        <taxon>Bacillota</taxon>
        <taxon>Bacilli</taxon>
        <taxon>Bacillales</taxon>
        <taxon>Paenibacillaceae</taxon>
        <taxon>Paenibacillus</taxon>
    </lineage>
</organism>
<dbReference type="EMBL" id="JBHDLN010000034">
    <property type="protein sequence ID" value="MFB0847341.1"/>
    <property type="molecule type" value="Genomic_DNA"/>
</dbReference>
<name>A0ABV4VCK1_9BACL</name>
<dbReference type="Proteomes" id="UP001575622">
    <property type="component" value="Unassembled WGS sequence"/>
</dbReference>
<accession>A0ABV4VCK1</accession>
<sequence length="186" mass="21120">MPLTLQQIIDEACAIVPNEYSSAMLVSWLNNINQDFFNIVKIPQIARFKTTKGTSTYTLPSAVRQKNIDLVMIGLIQYRDLDEESVVPTQNWYSYDDSTKQLTLNPEPYQNDLNCVLRYRRIATTNYTAGNLNAYPDAPEEYQWTYIPALCEYICLAMDDPKAANFSAQKTTAWNSAATDYKGGAE</sequence>
<dbReference type="Pfam" id="PF24175">
    <property type="entry name" value="SU10_adaptor"/>
    <property type="match status" value="1"/>
</dbReference>
<gene>
    <name evidence="1" type="ORF">ACEU3E_34790</name>
</gene>
<proteinExistence type="predicted"/>
<keyword evidence="2" id="KW-1185">Reference proteome</keyword>